<dbReference type="GO" id="GO:0005886">
    <property type="term" value="C:plasma membrane"/>
    <property type="evidence" value="ECO:0007669"/>
    <property type="project" value="TreeGrafter"/>
</dbReference>
<evidence type="ECO:0000256" key="1">
    <source>
        <dbReference type="SAM" id="MobiDB-lite"/>
    </source>
</evidence>
<reference evidence="4" key="1">
    <citation type="submission" date="2019-10" db="EMBL/GenBank/DDBJ databases">
        <authorList>
            <consortium name="DOE Joint Genome Institute"/>
            <person name="Kuo A."/>
            <person name="Miyauchi S."/>
            <person name="Kiss E."/>
            <person name="Drula E."/>
            <person name="Kohler A."/>
            <person name="Sanchez-Garcia M."/>
            <person name="Andreopoulos B."/>
            <person name="Barry K.W."/>
            <person name="Bonito G."/>
            <person name="Buee M."/>
            <person name="Carver A."/>
            <person name="Chen C."/>
            <person name="Cichocki N."/>
            <person name="Clum A."/>
            <person name="Culley D."/>
            <person name="Crous P.W."/>
            <person name="Fauchery L."/>
            <person name="Girlanda M."/>
            <person name="Hayes R."/>
            <person name="Keri Z."/>
            <person name="LaButti K."/>
            <person name="Lipzen A."/>
            <person name="Lombard V."/>
            <person name="Magnuson J."/>
            <person name="Maillard F."/>
            <person name="Morin E."/>
            <person name="Murat C."/>
            <person name="Nolan M."/>
            <person name="Ohm R."/>
            <person name="Pangilinan J."/>
            <person name="Pereira M."/>
            <person name="Perotto S."/>
            <person name="Peter M."/>
            <person name="Riley R."/>
            <person name="Sitrit Y."/>
            <person name="Stielow B."/>
            <person name="Szollosi G."/>
            <person name="Zifcakova L."/>
            <person name="Stursova M."/>
            <person name="Spatafora J.W."/>
            <person name="Tedersoo L."/>
            <person name="Vaario L.-M."/>
            <person name="Yamada A."/>
            <person name="Yan M."/>
            <person name="Wang P."/>
            <person name="Xu J."/>
            <person name="Bruns T."/>
            <person name="Baldrian P."/>
            <person name="Vilgalys R."/>
            <person name="Henrissat B."/>
            <person name="Grigoriev I.V."/>
            <person name="Hibbett D."/>
            <person name="Nagy L.G."/>
            <person name="Martin F.M."/>
        </authorList>
    </citation>
    <scope>NUCLEOTIDE SEQUENCE</scope>
    <source>
        <strain evidence="4">Prilba</strain>
    </source>
</reference>
<feature type="domain" description="RGS" evidence="3">
    <location>
        <begin position="261"/>
        <end position="293"/>
    </location>
</feature>
<evidence type="ECO:0000313" key="5">
    <source>
        <dbReference type="Proteomes" id="UP000759537"/>
    </source>
</evidence>
<feature type="transmembrane region" description="Helical" evidence="2">
    <location>
        <begin position="297"/>
        <end position="321"/>
    </location>
</feature>
<dbReference type="Proteomes" id="UP000759537">
    <property type="component" value="Unassembled WGS sequence"/>
</dbReference>
<dbReference type="PANTHER" id="PTHR13155">
    <property type="entry name" value="A-KINASE ANCHOR PROTEINS"/>
    <property type="match status" value="1"/>
</dbReference>
<dbReference type="SMART" id="SM00315">
    <property type="entry name" value="RGS"/>
    <property type="match status" value="1"/>
</dbReference>
<organism evidence="4 5">
    <name type="scientific">Russula ochroleuca</name>
    <dbReference type="NCBI Taxonomy" id="152965"/>
    <lineage>
        <taxon>Eukaryota</taxon>
        <taxon>Fungi</taxon>
        <taxon>Dikarya</taxon>
        <taxon>Basidiomycota</taxon>
        <taxon>Agaricomycotina</taxon>
        <taxon>Agaricomycetes</taxon>
        <taxon>Russulales</taxon>
        <taxon>Russulaceae</taxon>
        <taxon>Russula</taxon>
    </lineage>
</organism>
<dbReference type="SUPFAM" id="SSF48097">
    <property type="entry name" value="Regulator of G-protein signaling, RGS"/>
    <property type="match status" value="1"/>
</dbReference>
<comment type="caution">
    <text evidence="4">The sequence shown here is derived from an EMBL/GenBank/DDBJ whole genome shotgun (WGS) entry which is preliminary data.</text>
</comment>
<dbReference type="PROSITE" id="PS50132">
    <property type="entry name" value="RGS"/>
    <property type="match status" value="2"/>
</dbReference>
<keyword evidence="5" id="KW-1185">Reference proteome</keyword>
<dbReference type="InterPro" id="IPR036305">
    <property type="entry name" value="RGS_sf"/>
</dbReference>
<proteinExistence type="predicted"/>
<keyword evidence="2" id="KW-0812">Transmembrane</keyword>
<gene>
    <name evidence="4" type="ORF">DFH94DRAFT_723007</name>
</gene>
<name>A0A9P5N124_9AGAM</name>
<sequence>MEGDQQQQEDEWTRSRHARLPTFTEVLSRRTRPPVDLFMFYLFLQREGAEDILDFWLDVQQHENLCRAYFKDVRKSGRTIREDWPEYWEYARRRGSTYGAVVGAQAPGTKRSTASTAEMTAEMQEKRGAAERSPSPDPRLLASTSPATAVGTDLEHALASPTPAQPRSSTPFSLGKRTPTFFSRRASRAPTIIPRSTPISRSDLVESAERIFLRYLSPAGTSPGGGESHEIYLPPALRVHSFPLSNATGSAADRAAIAQVPDMFHAQKEYCFRAMEQDAFPRFLRSKAFGNLTPMSALVRLVAGLISLWIGLATAFSLIFLDVKPKSVRFYLFLPFTFALLFMISHQYELDPILVFLGQSETTPFRTLRIREPYVQKLLVGRAVWVSILVAFGVAALTLLFWAVPGHRL</sequence>
<feature type="transmembrane region" description="Helical" evidence="2">
    <location>
        <begin position="328"/>
        <end position="348"/>
    </location>
</feature>
<feature type="domain" description="RGS" evidence="3">
    <location>
        <begin position="26"/>
        <end position="84"/>
    </location>
</feature>
<evidence type="ECO:0000256" key="2">
    <source>
        <dbReference type="SAM" id="Phobius"/>
    </source>
</evidence>
<dbReference type="AlphaFoldDB" id="A0A9P5N124"/>
<feature type="region of interest" description="Disordered" evidence="1">
    <location>
        <begin position="104"/>
        <end position="144"/>
    </location>
</feature>
<dbReference type="Gene3D" id="1.10.167.10">
    <property type="entry name" value="Regulator of G-protein Signalling 4, domain 2"/>
    <property type="match status" value="1"/>
</dbReference>
<evidence type="ECO:0000259" key="3">
    <source>
        <dbReference type="PROSITE" id="PS50132"/>
    </source>
</evidence>
<accession>A0A9P5N124</accession>
<feature type="transmembrane region" description="Helical" evidence="2">
    <location>
        <begin position="383"/>
        <end position="404"/>
    </location>
</feature>
<evidence type="ECO:0000313" key="4">
    <source>
        <dbReference type="EMBL" id="KAF8483614.1"/>
    </source>
</evidence>
<feature type="region of interest" description="Disordered" evidence="1">
    <location>
        <begin position="158"/>
        <end position="178"/>
    </location>
</feature>
<keyword evidence="2" id="KW-0472">Membrane</keyword>
<dbReference type="GO" id="GO:0008104">
    <property type="term" value="P:intracellular protein localization"/>
    <property type="evidence" value="ECO:0007669"/>
    <property type="project" value="TreeGrafter"/>
</dbReference>
<protein>
    <submittedName>
        <fullName evidence="4">RGS domain-containing protein</fullName>
    </submittedName>
</protein>
<dbReference type="PANTHER" id="PTHR13155:SF1">
    <property type="entry name" value="A-KINASE ANCHOR PROTEIN 10, MITOCHONDRIAL"/>
    <property type="match status" value="1"/>
</dbReference>
<dbReference type="OrthoDB" id="5584247at2759"/>
<dbReference type="EMBL" id="WHVB01000004">
    <property type="protein sequence ID" value="KAF8483614.1"/>
    <property type="molecule type" value="Genomic_DNA"/>
</dbReference>
<dbReference type="InterPro" id="IPR052246">
    <property type="entry name" value="Cell_Polariz_PKAAnc"/>
</dbReference>
<reference evidence="4" key="2">
    <citation type="journal article" date="2020" name="Nat. Commun.">
        <title>Large-scale genome sequencing of mycorrhizal fungi provides insights into the early evolution of symbiotic traits.</title>
        <authorList>
            <person name="Miyauchi S."/>
            <person name="Kiss E."/>
            <person name="Kuo A."/>
            <person name="Drula E."/>
            <person name="Kohler A."/>
            <person name="Sanchez-Garcia M."/>
            <person name="Morin E."/>
            <person name="Andreopoulos B."/>
            <person name="Barry K.W."/>
            <person name="Bonito G."/>
            <person name="Buee M."/>
            <person name="Carver A."/>
            <person name="Chen C."/>
            <person name="Cichocki N."/>
            <person name="Clum A."/>
            <person name="Culley D."/>
            <person name="Crous P.W."/>
            <person name="Fauchery L."/>
            <person name="Girlanda M."/>
            <person name="Hayes R.D."/>
            <person name="Keri Z."/>
            <person name="LaButti K."/>
            <person name="Lipzen A."/>
            <person name="Lombard V."/>
            <person name="Magnuson J."/>
            <person name="Maillard F."/>
            <person name="Murat C."/>
            <person name="Nolan M."/>
            <person name="Ohm R.A."/>
            <person name="Pangilinan J."/>
            <person name="Pereira M.F."/>
            <person name="Perotto S."/>
            <person name="Peter M."/>
            <person name="Pfister S."/>
            <person name="Riley R."/>
            <person name="Sitrit Y."/>
            <person name="Stielow J.B."/>
            <person name="Szollosi G."/>
            <person name="Zifcakova L."/>
            <person name="Stursova M."/>
            <person name="Spatafora J.W."/>
            <person name="Tedersoo L."/>
            <person name="Vaario L.M."/>
            <person name="Yamada A."/>
            <person name="Yan M."/>
            <person name="Wang P."/>
            <person name="Xu J."/>
            <person name="Bruns T."/>
            <person name="Baldrian P."/>
            <person name="Vilgalys R."/>
            <person name="Dunand C."/>
            <person name="Henrissat B."/>
            <person name="Grigoriev I.V."/>
            <person name="Hibbett D."/>
            <person name="Nagy L.G."/>
            <person name="Martin F.M."/>
        </authorList>
    </citation>
    <scope>NUCLEOTIDE SEQUENCE</scope>
    <source>
        <strain evidence="4">Prilba</strain>
    </source>
</reference>
<keyword evidence="2" id="KW-1133">Transmembrane helix</keyword>
<dbReference type="InterPro" id="IPR016137">
    <property type="entry name" value="RGS"/>
</dbReference>
<dbReference type="InterPro" id="IPR044926">
    <property type="entry name" value="RGS_subdomain_2"/>
</dbReference>